<dbReference type="UniPathway" id="UPA00219"/>
<name>A0A401UIF9_9CLOT</name>
<evidence type="ECO:0000256" key="3">
    <source>
        <dbReference type="ARBA" id="ARBA00022960"/>
    </source>
</evidence>
<evidence type="ECO:0000256" key="4">
    <source>
        <dbReference type="ARBA" id="ARBA00022984"/>
    </source>
</evidence>
<feature type="active site" description="Proton donor/acceptor" evidence="7">
    <location>
        <position position="75"/>
    </location>
</feature>
<dbReference type="OrthoDB" id="9801055at2"/>
<comment type="pathway">
    <text evidence="7">Cell wall biogenesis; peptidoglycan biosynthesis.</text>
</comment>
<reference evidence="8 9" key="1">
    <citation type="submission" date="2018-11" db="EMBL/GenBank/DDBJ databases">
        <title>Genome sequencing and assembly of Clostridium tagluense strain A121.</title>
        <authorList>
            <person name="Murakami T."/>
            <person name="Segawa T."/>
            <person name="Shcherbakova V.A."/>
            <person name="Mori H."/>
            <person name="Yoshimura Y."/>
        </authorList>
    </citation>
    <scope>NUCLEOTIDE SEQUENCE [LARGE SCALE GENOMIC DNA]</scope>
    <source>
        <strain evidence="8 9">A121</strain>
    </source>
</reference>
<dbReference type="HAMAP" id="MF_00258">
    <property type="entry name" value="Glu_racemase"/>
    <property type="match status" value="1"/>
</dbReference>
<dbReference type="GO" id="GO:0008360">
    <property type="term" value="P:regulation of cell shape"/>
    <property type="evidence" value="ECO:0007669"/>
    <property type="project" value="UniProtKB-KW"/>
</dbReference>
<comment type="similarity">
    <text evidence="7">Belongs to the aspartate/glutamate racemases family.</text>
</comment>
<proteinExistence type="inferred from homology"/>
<dbReference type="GO" id="GO:0071555">
    <property type="term" value="P:cell wall organization"/>
    <property type="evidence" value="ECO:0007669"/>
    <property type="project" value="UniProtKB-KW"/>
</dbReference>
<dbReference type="Gene3D" id="3.40.50.1860">
    <property type="match status" value="2"/>
</dbReference>
<dbReference type="AlphaFoldDB" id="A0A401UIF9"/>
<evidence type="ECO:0000313" key="9">
    <source>
        <dbReference type="Proteomes" id="UP000287872"/>
    </source>
</evidence>
<feature type="binding site" evidence="7">
    <location>
        <begin position="187"/>
        <end position="188"/>
    </location>
    <ligand>
        <name>substrate</name>
    </ligand>
</feature>
<evidence type="ECO:0000256" key="5">
    <source>
        <dbReference type="ARBA" id="ARBA00023235"/>
    </source>
</evidence>
<evidence type="ECO:0000256" key="6">
    <source>
        <dbReference type="ARBA" id="ARBA00023316"/>
    </source>
</evidence>
<feature type="active site" description="Proton donor/acceptor" evidence="7">
    <location>
        <position position="186"/>
    </location>
</feature>
<evidence type="ECO:0000256" key="1">
    <source>
        <dbReference type="ARBA" id="ARBA00001602"/>
    </source>
</evidence>
<dbReference type="InterPro" id="IPR018187">
    <property type="entry name" value="Asp/Glu_racemase_AS_1"/>
</dbReference>
<evidence type="ECO:0000313" key="8">
    <source>
        <dbReference type="EMBL" id="GCD09252.1"/>
    </source>
</evidence>
<dbReference type="RefSeq" id="WP_124998488.1">
    <property type="nucleotide sequence ID" value="NZ_BHYK01000004.1"/>
</dbReference>
<organism evidence="8 9">
    <name type="scientific">Clostridium tagluense</name>
    <dbReference type="NCBI Taxonomy" id="360422"/>
    <lineage>
        <taxon>Bacteria</taxon>
        <taxon>Bacillati</taxon>
        <taxon>Bacillota</taxon>
        <taxon>Clostridia</taxon>
        <taxon>Eubacteriales</taxon>
        <taxon>Clostridiaceae</taxon>
        <taxon>Clostridium</taxon>
    </lineage>
</organism>
<dbReference type="PANTHER" id="PTHR21198:SF3">
    <property type="entry name" value="GLUTAMATE RACEMASE"/>
    <property type="match status" value="1"/>
</dbReference>
<dbReference type="FunFam" id="3.40.50.1860:FF:000001">
    <property type="entry name" value="Glutamate racemase"/>
    <property type="match status" value="1"/>
</dbReference>
<keyword evidence="9" id="KW-1185">Reference proteome</keyword>
<feature type="binding site" evidence="7">
    <location>
        <begin position="44"/>
        <end position="45"/>
    </location>
    <ligand>
        <name>substrate</name>
    </ligand>
</feature>
<dbReference type="InterPro" id="IPR033134">
    <property type="entry name" value="Asp/Glu_racemase_AS_2"/>
</dbReference>
<dbReference type="NCBIfam" id="TIGR00067">
    <property type="entry name" value="glut_race"/>
    <property type="match status" value="1"/>
</dbReference>
<keyword evidence="3 7" id="KW-0133">Cell shape</keyword>
<sequence length="269" mass="29357">MNNKEKPIGFFDSGVGGISVLKESLKILPNEDFVYFGDSLNAPYGTKDVNEVKKLTFNAVDFLLGKGAKVVVIACNTATSAAIDDLRGKYKDIPIIGIEPALKPAVEISRGKSIIIMATPMTLSEKKFSNLMKRYNKEVNMISLPCAGLVELIENGIIEGDQIQSYLRDKLKEFIGIDLASIVLGCTHYPFIKKELSKIVGEETIIIDGSVGTVNQLKRQLTLNNMLNEKKTKGIVTIYNSATYSSSATSTSSAINSNMIDLSYTLLKS</sequence>
<protein>
    <recommendedName>
        <fullName evidence="2 7">Glutamate racemase</fullName>
        <ecNumber evidence="2 7">5.1.1.3</ecNumber>
    </recommendedName>
</protein>
<feature type="binding site" evidence="7">
    <location>
        <begin position="76"/>
        <end position="77"/>
    </location>
    <ligand>
        <name>substrate</name>
    </ligand>
</feature>
<feature type="binding site" evidence="7">
    <location>
        <begin position="12"/>
        <end position="13"/>
    </location>
    <ligand>
        <name>substrate</name>
    </ligand>
</feature>
<dbReference type="EMBL" id="BHYK01000004">
    <property type="protein sequence ID" value="GCD09252.1"/>
    <property type="molecule type" value="Genomic_DNA"/>
</dbReference>
<comment type="catalytic activity">
    <reaction evidence="1 7">
        <text>L-glutamate = D-glutamate</text>
        <dbReference type="Rhea" id="RHEA:12813"/>
        <dbReference type="ChEBI" id="CHEBI:29985"/>
        <dbReference type="ChEBI" id="CHEBI:29986"/>
        <dbReference type="EC" id="5.1.1.3"/>
    </reaction>
</comment>
<dbReference type="InterPro" id="IPR001920">
    <property type="entry name" value="Asp/Glu_race"/>
</dbReference>
<accession>A0A401UIF9</accession>
<dbReference type="Pfam" id="PF01177">
    <property type="entry name" value="Asp_Glu_race"/>
    <property type="match status" value="1"/>
</dbReference>
<comment type="function">
    <text evidence="7">Provides the (R)-glutamate required for cell wall biosynthesis.</text>
</comment>
<keyword evidence="6 7" id="KW-0961">Cell wall biogenesis/degradation</keyword>
<dbReference type="Proteomes" id="UP000287872">
    <property type="component" value="Unassembled WGS sequence"/>
</dbReference>
<comment type="caution">
    <text evidence="8">The sequence shown here is derived from an EMBL/GenBank/DDBJ whole genome shotgun (WGS) entry which is preliminary data.</text>
</comment>
<dbReference type="SUPFAM" id="SSF53681">
    <property type="entry name" value="Aspartate/glutamate racemase"/>
    <property type="match status" value="2"/>
</dbReference>
<dbReference type="GO" id="GO:0009252">
    <property type="term" value="P:peptidoglycan biosynthetic process"/>
    <property type="evidence" value="ECO:0007669"/>
    <property type="project" value="UniProtKB-UniRule"/>
</dbReference>
<dbReference type="InterPro" id="IPR015942">
    <property type="entry name" value="Asp/Glu/hydantoin_racemase"/>
</dbReference>
<gene>
    <name evidence="7 8" type="primary">murI</name>
    <name evidence="8" type="ORF">Ctaglu_08750</name>
</gene>
<dbReference type="InterPro" id="IPR004391">
    <property type="entry name" value="Glu_race"/>
</dbReference>
<keyword evidence="4 7" id="KW-0573">Peptidoglycan synthesis</keyword>
<dbReference type="PANTHER" id="PTHR21198">
    <property type="entry name" value="GLUTAMATE RACEMASE"/>
    <property type="match status" value="1"/>
</dbReference>
<keyword evidence="5 7" id="KW-0413">Isomerase</keyword>
<dbReference type="PROSITE" id="PS00923">
    <property type="entry name" value="ASP_GLU_RACEMASE_1"/>
    <property type="match status" value="1"/>
</dbReference>
<evidence type="ECO:0000256" key="7">
    <source>
        <dbReference type="HAMAP-Rule" id="MF_00258"/>
    </source>
</evidence>
<dbReference type="EC" id="5.1.1.3" evidence="2 7"/>
<evidence type="ECO:0000256" key="2">
    <source>
        <dbReference type="ARBA" id="ARBA00013090"/>
    </source>
</evidence>
<dbReference type="GO" id="GO:0008881">
    <property type="term" value="F:glutamate racemase activity"/>
    <property type="evidence" value="ECO:0007669"/>
    <property type="project" value="UniProtKB-UniRule"/>
</dbReference>
<dbReference type="PROSITE" id="PS00924">
    <property type="entry name" value="ASP_GLU_RACEMASE_2"/>
    <property type="match status" value="1"/>
</dbReference>